<dbReference type="Gene3D" id="3.30.230.10">
    <property type="match status" value="1"/>
</dbReference>
<dbReference type="Proteomes" id="UP000663499">
    <property type="component" value="Chromosome"/>
</dbReference>
<dbReference type="HAMAP" id="MF_00384">
    <property type="entry name" value="Homoser_kinase"/>
    <property type="match status" value="1"/>
</dbReference>
<keyword evidence="8 13" id="KW-0547">Nucleotide-binding</keyword>
<keyword evidence="10 13" id="KW-0067">ATP-binding</keyword>
<dbReference type="KEGG" id="alka:J0B03_02580"/>
<dbReference type="AlphaFoldDB" id="A0A975AHU2"/>
<dbReference type="PRINTS" id="PR00958">
    <property type="entry name" value="HOMSERKINASE"/>
</dbReference>
<dbReference type="SUPFAM" id="SSF55060">
    <property type="entry name" value="GHMP Kinase, C-terminal domain"/>
    <property type="match status" value="1"/>
</dbReference>
<dbReference type="GO" id="GO:0009088">
    <property type="term" value="P:threonine biosynthetic process"/>
    <property type="evidence" value="ECO:0007669"/>
    <property type="project" value="UniProtKB-UniRule"/>
</dbReference>
<name>A0A975AHU2_9FIRM</name>
<dbReference type="GO" id="GO:0005524">
    <property type="term" value="F:ATP binding"/>
    <property type="evidence" value="ECO:0007669"/>
    <property type="project" value="UniProtKB-UniRule"/>
</dbReference>
<evidence type="ECO:0000256" key="1">
    <source>
        <dbReference type="ARBA" id="ARBA00005015"/>
    </source>
</evidence>
<dbReference type="InterPro" id="IPR036554">
    <property type="entry name" value="GHMP_kinase_C_sf"/>
</dbReference>
<feature type="domain" description="GHMP kinase N-terminal" evidence="14">
    <location>
        <begin position="58"/>
        <end position="143"/>
    </location>
</feature>
<evidence type="ECO:0000256" key="12">
    <source>
        <dbReference type="ARBA" id="ARBA00049954"/>
    </source>
</evidence>
<accession>A0A975AHU2</accession>
<dbReference type="InterPro" id="IPR006204">
    <property type="entry name" value="GHMP_kinase_N_dom"/>
</dbReference>
<evidence type="ECO:0000256" key="7">
    <source>
        <dbReference type="ARBA" id="ARBA00022697"/>
    </source>
</evidence>
<evidence type="ECO:0000313" key="17">
    <source>
        <dbReference type="Proteomes" id="UP000663499"/>
    </source>
</evidence>
<dbReference type="PIRSF" id="PIRSF000676">
    <property type="entry name" value="Homoser_kin"/>
    <property type="match status" value="1"/>
</dbReference>
<dbReference type="Gene3D" id="3.30.70.890">
    <property type="entry name" value="GHMP kinase, C-terminal domain"/>
    <property type="match status" value="1"/>
</dbReference>
<evidence type="ECO:0000256" key="9">
    <source>
        <dbReference type="ARBA" id="ARBA00022777"/>
    </source>
</evidence>
<comment type="function">
    <text evidence="12 13">Catalyzes the ATP-dependent phosphorylation of L-homoserine to L-homoserine phosphate.</text>
</comment>
<dbReference type="Pfam" id="PF00288">
    <property type="entry name" value="GHMP_kinases_N"/>
    <property type="match status" value="1"/>
</dbReference>
<evidence type="ECO:0000256" key="6">
    <source>
        <dbReference type="ARBA" id="ARBA00022679"/>
    </source>
</evidence>
<comment type="pathway">
    <text evidence="1 13">Amino-acid biosynthesis; L-threonine biosynthesis; L-threonine from L-aspartate: step 4/5.</text>
</comment>
<reference evidence="16" key="1">
    <citation type="submission" date="2021-03" db="EMBL/GenBank/DDBJ databases">
        <title>Alkalibacter marinus sp. nov., isolated from tidal flat sediment.</title>
        <authorList>
            <person name="Namirimu T."/>
            <person name="Yang J.-A."/>
            <person name="Yang S.-H."/>
            <person name="Kim Y.-J."/>
            <person name="Kwon K.K."/>
        </authorList>
    </citation>
    <scope>NUCLEOTIDE SEQUENCE</scope>
    <source>
        <strain evidence="16">ES005</strain>
    </source>
</reference>
<evidence type="ECO:0000256" key="11">
    <source>
        <dbReference type="ARBA" id="ARBA00049375"/>
    </source>
</evidence>
<dbReference type="Pfam" id="PF08544">
    <property type="entry name" value="GHMP_kinases_C"/>
    <property type="match status" value="1"/>
</dbReference>
<evidence type="ECO:0000256" key="2">
    <source>
        <dbReference type="ARBA" id="ARBA00007370"/>
    </source>
</evidence>
<keyword evidence="6 13" id="KW-0808">Transferase</keyword>
<dbReference type="GO" id="GO:0004413">
    <property type="term" value="F:homoserine kinase activity"/>
    <property type="evidence" value="ECO:0007669"/>
    <property type="project" value="UniProtKB-UniRule"/>
</dbReference>
<dbReference type="NCBIfam" id="TIGR00191">
    <property type="entry name" value="thrB"/>
    <property type="match status" value="1"/>
</dbReference>
<keyword evidence="13" id="KW-0963">Cytoplasm</keyword>
<dbReference type="SUPFAM" id="SSF54211">
    <property type="entry name" value="Ribosomal protein S5 domain 2-like"/>
    <property type="match status" value="1"/>
</dbReference>
<dbReference type="InterPro" id="IPR020568">
    <property type="entry name" value="Ribosomal_Su5_D2-typ_SF"/>
</dbReference>
<evidence type="ECO:0000256" key="10">
    <source>
        <dbReference type="ARBA" id="ARBA00022840"/>
    </source>
</evidence>
<proteinExistence type="inferred from homology"/>
<evidence type="ECO:0000256" key="3">
    <source>
        <dbReference type="ARBA" id="ARBA00012078"/>
    </source>
</evidence>
<keyword evidence="17" id="KW-1185">Reference proteome</keyword>
<dbReference type="GO" id="GO:0005737">
    <property type="term" value="C:cytoplasm"/>
    <property type="evidence" value="ECO:0007669"/>
    <property type="project" value="UniProtKB-SubCell"/>
</dbReference>
<dbReference type="InterPro" id="IPR000870">
    <property type="entry name" value="Homoserine_kinase"/>
</dbReference>
<dbReference type="EMBL" id="CP071444">
    <property type="protein sequence ID" value="QSX08974.1"/>
    <property type="molecule type" value="Genomic_DNA"/>
</dbReference>
<feature type="domain" description="GHMP kinase C-terminal" evidence="15">
    <location>
        <begin position="226"/>
        <end position="266"/>
    </location>
</feature>
<comment type="catalytic activity">
    <reaction evidence="11 13">
        <text>L-homoserine + ATP = O-phospho-L-homoserine + ADP + H(+)</text>
        <dbReference type="Rhea" id="RHEA:13985"/>
        <dbReference type="ChEBI" id="CHEBI:15378"/>
        <dbReference type="ChEBI" id="CHEBI:30616"/>
        <dbReference type="ChEBI" id="CHEBI:57476"/>
        <dbReference type="ChEBI" id="CHEBI:57590"/>
        <dbReference type="ChEBI" id="CHEBI:456216"/>
        <dbReference type="EC" id="2.7.1.39"/>
    </reaction>
</comment>
<sequence length="303" mass="32721">MKRQHQRVSVTVPASSANIGPGFDALGLAFQLYNRFTLETTDTLSFIGCADQYQNKDNTVYQAAQFLFKRHANDPAFEQPLTITFDTAIPTGRGLGSSASCIVGGLAGANLMLGSPYSKTELFQMACTLEGHPDNVAAALYGGLTIAVRTEKEDYFCKSIPVANAFDFFLVIPDYEISTKTAREILPKSVSMDQASTNVANSLLLTLGLMEGDAILVELGSIDHLYEKQRKTLIPSFDEIKDLAMRSGAIHCSISGSGPTILLMAPTGQFHPDSFQDTLRLLTPSSLVLEVLPDDTGAISQIL</sequence>
<dbReference type="EC" id="2.7.1.39" evidence="3 13"/>
<keyword evidence="9 13" id="KW-0418">Kinase</keyword>
<feature type="binding site" evidence="13">
    <location>
        <begin position="90"/>
        <end position="100"/>
    </location>
    <ligand>
        <name>ATP</name>
        <dbReference type="ChEBI" id="CHEBI:30616"/>
    </ligand>
</feature>
<dbReference type="RefSeq" id="WP_207300315.1">
    <property type="nucleotide sequence ID" value="NZ_CP071444.1"/>
</dbReference>
<dbReference type="PANTHER" id="PTHR20861">
    <property type="entry name" value="HOMOSERINE/4-DIPHOSPHOCYTIDYL-2-C-METHYL-D-ERYTHRITOL KINASE"/>
    <property type="match status" value="1"/>
</dbReference>
<dbReference type="InterPro" id="IPR006203">
    <property type="entry name" value="GHMP_knse_ATP-bd_CS"/>
</dbReference>
<organism evidence="16 17">
    <name type="scientific">Alkalibacter rhizosphaerae</name>
    <dbReference type="NCBI Taxonomy" id="2815577"/>
    <lineage>
        <taxon>Bacteria</taxon>
        <taxon>Bacillati</taxon>
        <taxon>Bacillota</taxon>
        <taxon>Clostridia</taxon>
        <taxon>Eubacteriales</taxon>
        <taxon>Eubacteriaceae</taxon>
        <taxon>Alkalibacter</taxon>
    </lineage>
</organism>
<evidence type="ECO:0000313" key="16">
    <source>
        <dbReference type="EMBL" id="QSX08974.1"/>
    </source>
</evidence>
<dbReference type="InterPro" id="IPR013750">
    <property type="entry name" value="GHMP_kinase_C_dom"/>
</dbReference>
<evidence type="ECO:0000256" key="13">
    <source>
        <dbReference type="HAMAP-Rule" id="MF_00384"/>
    </source>
</evidence>
<keyword evidence="7 13" id="KW-0791">Threonine biosynthesis</keyword>
<evidence type="ECO:0000256" key="4">
    <source>
        <dbReference type="ARBA" id="ARBA00017858"/>
    </source>
</evidence>
<comment type="similarity">
    <text evidence="2 13">Belongs to the GHMP kinase family. Homoserine kinase subfamily.</text>
</comment>
<dbReference type="PANTHER" id="PTHR20861:SF1">
    <property type="entry name" value="HOMOSERINE KINASE"/>
    <property type="match status" value="1"/>
</dbReference>
<evidence type="ECO:0000256" key="8">
    <source>
        <dbReference type="ARBA" id="ARBA00022741"/>
    </source>
</evidence>
<dbReference type="PROSITE" id="PS00627">
    <property type="entry name" value="GHMP_KINASES_ATP"/>
    <property type="match status" value="1"/>
</dbReference>
<gene>
    <name evidence="13 16" type="primary">thrB</name>
    <name evidence="16" type="ORF">J0B03_02580</name>
</gene>
<dbReference type="InterPro" id="IPR014721">
    <property type="entry name" value="Ribsml_uS5_D2-typ_fold_subgr"/>
</dbReference>
<protein>
    <recommendedName>
        <fullName evidence="4 13">Homoserine kinase</fullName>
        <shortName evidence="13">HK</shortName>
        <shortName evidence="13">HSK</shortName>
        <ecNumber evidence="3 13">2.7.1.39</ecNumber>
    </recommendedName>
</protein>
<comment type="subcellular location">
    <subcellularLocation>
        <location evidence="13">Cytoplasm</location>
    </subcellularLocation>
</comment>
<evidence type="ECO:0000259" key="15">
    <source>
        <dbReference type="Pfam" id="PF08544"/>
    </source>
</evidence>
<evidence type="ECO:0000256" key="5">
    <source>
        <dbReference type="ARBA" id="ARBA00022605"/>
    </source>
</evidence>
<evidence type="ECO:0000259" key="14">
    <source>
        <dbReference type="Pfam" id="PF00288"/>
    </source>
</evidence>
<keyword evidence="5 13" id="KW-0028">Amino-acid biosynthesis</keyword>